<protein>
    <recommendedName>
        <fullName evidence="1">DUF397 domain-containing protein</fullName>
    </recommendedName>
</protein>
<dbReference type="InterPro" id="IPR007278">
    <property type="entry name" value="DUF397"/>
</dbReference>
<accession>A0A1H4VEE3</accession>
<gene>
    <name evidence="2" type="ORF">SAMN04490357_2924</name>
</gene>
<sequence>MREYELTNARWRKSTYSTGDASEDCLEVADGVPGAVPVRDSKLPTGPVLLIGPVAWAAFVGSVTGQN</sequence>
<dbReference type="Proteomes" id="UP000182375">
    <property type="component" value="Unassembled WGS sequence"/>
</dbReference>
<feature type="domain" description="DUF397" evidence="1">
    <location>
        <begin position="9"/>
        <end position="63"/>
    </location>
</feature>
<reference evidence="2 3" key="1">
    <citation type="submission" date="2016-10" db="EMBL/GenBank/DDBJ databases">
        <authorList>
            <person name="de Groot N.N."/>
        </authorList>
    </citation>
    <scope>NUCLEOTIDE SEQUENCE [LARGE SCALE GENOMIC DNA]</scope>
    <source>
        <strain evidence="2 3">DSM 40306</strain>
    </source>
</reference>
<proteinExistence type="predicted"/>
<dbReference type="EMBL" id="FNTD01000004">
    <property type="protein sequence ID" value="SEC79459.1"/>
    <property type="molecule type" value="Genomic_DNA"/>
</dbReference>
<dbReference type="Pfam" id="PF04149">
    <property type="entry name" value="DUF397"/>
    <property type="match status" value="1"/>
</dbReference>
<evidence type="ECO:0000259" key="1">
    <source>
        <dbReference type="Pfam" id="PF04149"/>
    </source>
</evidence>
<evidence type="ECO:0000313" key="2">
    <source>
        <dbReference type="EMBL" id="SEC79459.1"/>
    </source>
</evidence>
<name>A0A1H4VEE3_9ACTN</name>
<dbReference type="RefSeq" id="WP_074992251.1">
    <property type="nucleotide sequence ID" value="NZ_FNTD01000004.1"/>
</dbReference>
<dbReference type="AlphaFoldDB" id="A0A1H4VEE3"/>
<organism evidence="2 3">
    <name type="scientific">Streptomyces misionensis</name>
    <dbReference type="NCBI Taxonomy" id="67331"/>
    <lineage>
        <taxon>Bacteria</taxon>
        <taxon>Bacillati</taxon>
        <taxon>Actinomycetota</taxon>
        <taxon>Actinomycetes</taxon>
        <taxon>Kitasatosporales</taxon>
        <taxon>Streptomycetaceae</taxon>
        <taxon>Streptomyces</taxon>
    </lineage>
</organism>
<dbReference type="STRING" id="67331.SAMN04490357_2924"/>
<evidence type="ECO:0000313" key="3">
    <source>
        <dbReference type="Proteomes" id="UP000182375"/>
    </source>
</evidence>
<dbReference type="GeneID" id="95512074"/>